<dbReference type="Gene3D" id="3.40.50.620">
    <property type="entry name" value="HUPs"/>
    <property type="match status" value="1"/>
</dbReference>
<dbReference type="InterPro" id="IPR016181">
    <property type="entry name" value="Acyl_CoA_acyltransferase"/>
</dbReference>
<dbReference type="GO" id="GO:0008771">
    <property type="term" value="F:[citrate (pro-3S)-lyase] ligase activity"/>
    <property type="evidence" value="ECO:0007669"/>
    <property type="project" value="UniProtKB-EC"/>
</dbReference>
<dbReference type="InterPro" id="IPR005216">
    <property type="entry name" value="Citrate_lyase_ligase"/>
</dbReference>
<comment type="function">
    <text evidence="3">Acetylation of prosthetic group (2-(5''-phosphoribosyl)-3'-dephosphocoenzyme-A) of the gamma subunit of citrate lyase.</text>
</comment>
<proteinExistence type="predicted"/>
<dbReference type="SMART" id="SM00764">
    <property type="entry name" value="Citrate_ly_lig"/>
    <property type="match status" value="1"/>
</dbReference>
<dbReference type="NCBIfam" id="TIGR00124">
    <property type="entry name" value="cit_ly_ligase"/>
    <property type="match status" value="1"/>
</dbReference>
<dbReference type="PANTHER" id="PTHR40599">
    <property type="entry name" value="[CITRATE [PRO-3S]-LYASE] LIGASE"/>
    <property type="match status" value="1"/>
</dbReference>
<dbReference type="Gene3D" id="3.40.630.30">
    <property type="match status" value="1"/>
</dbReference>
<evidence type="ECO:0000313" key="5">
    <source>
        <dbReference type="EMBL" id="MBF4176457.1"/>
    </source>
</evidence>
<dbReference type="AlphaFoldDB" id="A0ABD4K6K1"/>
<reference evidence="5 6" key="1">
    <citation type="submission" date="2020-11" db="EMBL/GenBank/DDBJ databases">
        <title>Identification of Lelliottia nimipressuralis from Wound Infection by Whole Genome-Based Bacterial Identification.</title>
        <authorList>
            <person name="Navarathna D.H."/>
            <person name="Choi H."/>
            <person name="Jinadatha C."/>
            <person name="Chatterjee P."/>
            <person name="Hwang M."/>
        </authorList>
    </citation>
    <scope>NUCLEOTIDE SEQUENCE [LARGE SCALE GENOMIC DNA]</scope>
    <source>
        <strain evidence="5 6">DN2020</strain>
    </source>
</reference>
<dbReference type="InterPro" id="IPR013166">
    <property type="entry name" value="Citrate_lyase_ligase_C"/>
</dbReference>
<dbReference type="EC" id="6.2.1.22" evidence="3"/>
<dbReference type="Proteomes" id="UP000628560">
    <property type="component" value="Unassembled WGS sequence"/>
</dbReference>
<keyword evidence="1 3" id="KW-0547">Nucleotide-binding</keyword>
<evidence type="ECO:0000313" key="6">
    <source>
        <dbReference type="Proteomes" id="UP000628560"/>
    </source>
</evidence>
<dbReference type="GO" id="GO:0005524">
    <property type="term" value="F:ATP binding"/>
    <property type="evidence" value="ECO:0007669"/>
    <property type="project" value="UniProtKB-UniRule"/>
</dbReference>
<keyword evidence="3 5" id="KW-0436">Ligase</keyword>
<comment type="catalytic activity">
    <reaction evidence="3">
        <text>holo-[citrate lyase ACP] + acetate + ATP = acetyl-[citrate lyase ACP] + AMP + diphosphate</text>
        <dbReference type="Rhea" id="RHEA:23788"/>
        <dbReference type="Rhea" id="RHEA-COMP:10158"/>
        <dbReference type="Rhea" id="RHEA-COMP:13710"/>
        <dbReference type="ChEBI" id="CHEBI:30089"/>
        <dbReference type="ChEBI" id="CHEBI:30616"/>
        <dbReference type="ChEBI" id="CHEBI:33019"/>
        <dbReference type="ChEBI" id="CHEBI:82683"/>
        <dbReference type="ChEBI" id="CHEBI:137976"/>
        <dbReference type="ChEBI" id="CHEBI:456215"/>
        <dbReference type="EC" id="6.2.1.22"/>
    </reaction>
</comment>
<evidence type="ECO:0000256" key="1">
    <source>
        <dbReference type="ARBA" id="ARBA00022741"/>
    </source>
</evidence>
<dbReference type="Pfam" id="PF08218">
    <property type="entry name" value="Citrate_ly_lig"/>
    <property type="match status" value="1"/>
</dbReference>
<comment type="caution">
    <text evidence="5">The sequence shown here is derived from an EMBL/GenBank/DDBJ whole genome shotgun (WGS) entry which is preliminary data.</text>
</comment>
<accession>A0ABD4K6K1</accession>
<organism evidence="5 6">
    <name type="scientific">Lelliottia nimipressuralis</name>
    <dbReference type="NCBI Taxonomy" id="69220"/>
    <lineage>
        <taxon>Bacteria</taxon>
        <taxon>Pseudomonadati</taxon>
        <taxon>Pseudomonadota</taxon>
        <taxon>Gammaproteobacteria</taxon>
        <taxon>Enterobacterales</taxon>
        <taxon>Enterobacteriaceae</taxon>
        <taxon>Lelliottia</taxon>
    </lineage>
</organism>
<gene>
    <name evidence="5" type="primary">citC</name>
    <name evidence="5" type="ORF">ISP11_01135</name>
</gene>
<dbReference type="CDD" id="cd02169">
    <property type="entry name" value="Citrate_lyase_ligase"/>
    <property type="match status" value="1"/>
</dbReference>
<dbReference type="NCBIfam" id="TIGR00125">
    <property type="entry name" value="cyt_tran_rel"/>
    <property type="match status" value="1"/>
</dbReference>
<dbReference type="EMBL" id="JADIXP010000001">
    <property type="protein sequence ID" value="MBF4176457.1"/>
    <property type="molecule type" value="Genomic_DNA"/>
</dbReference>
<dbReference type="InterPro" id="IPR014729">
    <property type="entry name" value="Rossmann-like_a/b/a_fold"/>
</dbReference>
<dbReference type="InterPro" id="IPR004821">
    <property type="entry name" value="Cyt_trans-like"/>
</dbReference>
<dbReference type="InterPro" id="IPR000182">
    <property type="entry name" value="GNAT_dom"/>
</dbReference>
<dbReference type="PROSITE" id="PS51186">
    <property type="entry name" value="GNAT"/>
    <property type="match status" value="1"/>
</dbReference>
<evidence type="ECO:0000256" key="2">
    <source>
        <dbReference type="ARBA" id="ARBA00022840"/>
    </source>
</evidence>
<name>A0ABD4K6K1_9ENTR</name>
<evidence type="ECO:0000259" key="4">
    <source>
        <dbReference type="PROSITE" id="PS51186"/>
    </source>
</evidence>
<dbReference type="RefSeq" id="WP_194512139.1">
    <property type="nucleotide sequence ID" value="NZ_DALZBM010000003.1"/>
</dbReference>
<dbReference type="PIRSF" id="PIRSF005751">
    <property type="entry name" value="Acet_citr_lig"/>
    <property type="match status" value="1"/>
</dbReference>
<dbReference type="SUPFAM" id="SSF55729">
    <property type="entry name" value="Acyl-CoA N-acyltransferases (Nat)"/>
    <property type="match status" value="1"/>
</dbReference>
<keyword evidence="2 3" id="KW-0067">ATP-binding</keyword>
<dbReference type="SUPFAM" id="SSF52374">
    <property type="entry name" value="Nucleotidylyl transferase"/>
    <property type="match status" value="1"/>
</dbReference>
<dbReference type="Pfam" id="PF00583">
    <property type="entry name" value="Acetyltransf_1"/>
    <property type="match status" value="1"/>
</dbReference>
<protein>
    <recommendedName>
        <fullName evidence="3">[Citrate [pro-3S]-lyase] ligase</fullName>
        <ecNumber evidence="3">6.2.1.22</ecNumber>
    </recommendedName>
</protein>
<feature type="domain" description="N-acetyltransferase" evidence="4">
    <location>
        <begin position="1"/>
        <end position="131"/>
    </location>
</feature>
<evidence type="ECO:0000256" key="3">
    <source>
        <dbReference type="PIRNR" id="PIRNR005751"/>
    </source>
</evidence>
<dbReference type="PANTHER" id="PTHR40599:SF1">
    <property type="entry name" value="[CITRATE [PRO-3S]-LYASE] LIGASE"/>
    <property type="match status" value="1"/>
</dbReference>
<sequence length="344" mass="38578">MHSQLPIDFRQTIVAQHPERLSQIRYLLADSGLGLDNDITLFIEAWSGSQLVGCAGLAANVIKCVAVDEKLRGANLSARLLAEVENAALARGHFHLFLCTRPCNKERFARSGFWPIAQSGNNAVLLENTPQGIERYCRSLQRSRRCGETIGAIVMNANPFTLGHRHLVEQAAKQCDWLHLFVVREDASFFPFCARLEMVRAGVAHLPNVSVHEGSQYIISRATFPAYFLKESGKVQQAWSEIDVLIFRDFIAPALGITHRFIGSEPFCDITRQYNQTLHQLLAPAIKVVEMPRIKVTGNAISASEVRRLLKTQQFSRIREIVPESTFAHLKAHYVKDHARAEVA</sequence>